<sequence length="250" mass="28340">MLTEERHTYILTQLREYGLVKSKELMHYLNCSESTIRRDLAQLEELGELSRIHGGAKKVYHLDEELSISEKSSINVQEKKEIAKLAALFIKENDTIFLDAGTTTLYLIPYLKNKNIQVVTNGIQHAVLLADQQTKTILLGGNIKLKTKAIIGTTTISQLENYRFNKCFLGINGIDSEFGYTTPDIEEAAVKKQAHLHSSKTFILADKTKFNKVSFAKVIELEDATILTQHLDPILYKNYFSQTTIKEDAK</sequence>
<dbReference type="GO" id="GO:0003700">
    <property type="term" value="F:DNA-binding transcription factor activity"/>
    <property type="evidence" value="ECO:0007669"/>
    <property type="project" value="InterPro"/>
</dbReference>
<evidence type="ECO:0000259" key="4">
    <source>
        <dbReference type="PROSITE" id="PS51000"/>
    </source>
</evidence>
<reference evidence="5 6" key="1">
    <citation type="submission" date="2017-04" db="EMBL/GenBank/DDBJ databases">
        <authorList>
            <person name="Afonso C.L."/>
            <person name="Miller P.J."/>
            <person name="Scott M.A."/>
            <person name="Spackman E."/>
            <person name="Goraichik I."/>
            <person name="Dimitrov K.M."/>
            <person name="Suarez D.L."/>
            <person name="Swayne D.E."/>
        </authorList>
    </citation>
    <scope>NUCLEOTIDE SEQUENCE [LARGE SCALE GENOMIC DNA]</scope>
    <source>
        <strain evidence="5 6">LMG26642</strain>
    </source>
</reference>
<dbReference type="InterPro" id="IPR037171">
    <property type="entry name" value="NagB/RpiA_transferase-like"/>
</dbReference>
<dbReference type="SUPFAM" id="SSF46785">
    <property type="entry name" value="Winged helix' DNA-binding domain"/>
    <property type="match status" value="1"/>
</dbReference>
<dbReference type="InterPro" id="IPR018356">
    <property type="entry name" value="Tscrpt_reg_HTH_DeoR_CS"/>
</dbReference>
<accession>A0A1X7NJB8</accession>
<evidence type="ECO:0000313" key="5">
    <source>
        <dbReference type="EMBL" id="SMH37256.1"/>
    </source>
</evidence>
<dbReference type="PANTHER" id="PTHR30363:SF56">
    <property type="entry name" value="TRANSCRIPTIONAL REGULATOR, DEOR FAMILY"/>
    <property type="match status" value="1"/>
</dbReference>
<dbReference type="SMART" id="SM01134">
    <property type="entry name" value="DeoRC"/>
    <property type="match status" value="1"/>
</dbReference>
<dbReference type="Proteomes" id="UP000193435">
    <property type="component" value="Unassembled WGS sequence"/>
</dbReference>
<keyword evidence="1" id="KW-0805">Transcription regulation</keyword>
<keyword evidence="3" id="KW-0804">Transcription</keyword>
<dbReference type="InterPro" id="IPR014036">
    <property type="entry name" value="DeoR-like_C"/>
</dbReference>
<dbReference type="Gene3D" id="1.10.10.10">
    <property type="entry name" value="Winged helix-like DNA-binding domain superfamily/Winged helix DNA-binding domain"/>
    <property type="match status" value="1"/>
</dbReference>
<evidence type="ECO:0000313" key="6">
    <source>
        <dbReference type="Proteomes" id="UP000193435"/>
    </source>
</evidence>
<dbReference type="PROSITE" id="PS00894">
    <property type="entry name" value="HTH_DEOR_1"/>
    <property type="match status" value="1"/>
</dbReference>
<dbReference type="InterPro" id="IPR001034">
    <property type="entry name" value="DeoR_HTH"/>
</dbReference>
<proteinExistence type="predicted"/>
<gene>
    <name evidence="5" type="ORF">SAMN04488700_1977</name>
</gene>
<dbReference type="STRING" id="1073423.SAMN04488700_1977"/>
<dbReference type="Gene3D" id="3.40.50.1360">
    <property type="match status" value="1"/>
</dbReference>
<dbReference type="AlphaFoldDB" id="A0A1X7NJB8"/>
<evidence type="ECO:0000256" key="3">
    <source>
        <dbReference type="ARBA" id="ARBA00023163"/>
    </source>
</evidence>
<evidence type="ECO:0000256" key="2">
    <source>
        <dbReference type="ARBA" id="ARBA00023125"/>
    </source>
</evidence>
<dbReference type="PROSITE" id="PS51000">
    <property type="entry name" value="HTH_DEOR_2"/>
    <property type="match status" value="1"/>
</dbReference>
<dbReference type="SUPFAM" id="SSF100950">
    <property type="entry name" value="NagB/RpiA/CoA transferase-like"/>
    <property type="match status" value="1"/>
</dbReference>
<dbReference type="SMART" id="SM00420">
    <property type="entry name" value="HTH_DEOR"/>
    <property type="match status" value="1"/>
</dbReference>
<dbReference type="GO" id="GO:0003677">
    <property type="term" value="F:DNA binding"/>
    <property type="evidence" value="ECO:0007669"/>
    <property type="project" value="UniProtKB-KW"/>
</dbReference>
<keyword evidence="2" id="KW-0238">DNA-binding</keyword>
<dbReference type="RefSeq" id="WP_085560048.1">
    <property type="nucleotide sequence ID" value="NZ_FOAH01000008.1"/>
</dbReference>
<dbReference type="Pfam" id="PF00455">
    <property type="entry name" value="DeoRC"/>
    <property type="match status" value="1"/>
</dbReference>
<dbReference type="PANTHER" id="PTHR30363">
    <property type="entry name" value="HTH-TYPE TRANSCRIPTIONAL REGULATOR SRLR-RELATED"/>
    <property type="match status" value="1"/>
</dbReference>
<protein>
    <submittedName>
        <fullName evidence="5">Transcriptional regulator, DeoR family</fullName>
    </submittedName>
</protein>
<dbReference type="InterPro" id="IPR036388">
    <property type="entry name" value="WH-like_DNA-bd_sf"/>
</dbReference>
<evidence type="ECO:0000256" key="1">
    <source>
        <dbReference type="ARBA" id="ARBA00023015"/>
    </source>
</evidence>
<feature type="domain" description="HTH deoR-type" evidence="4">
    <location>
        <begin position="3"/>
        <end position="58"/>
    </location>
</feature>
<dbReference type="InterPro" id="IPR036390">
    <property type="entry name" value="WH_DNA-bd_sf"/>
</dbReference>
<organism evidence="5 6">
    <name type="scientific">Carnobacterium iners</name>
    <dbReference type="NCBI Taxonomy" id="1073423"/>
    <lineage>
        <taxon>Bacteria</taxon>
        <taxon>Bacillati</taxon>
        <taxon>Bacillota</taxon>
        <taxon>Bacilli</taxon>
        <taxon>Lactobacillales</taxon>
        <taxon>Carnobacteriaceae</taxon>
        <taxon>Carnobacterium</taxon>
    </lineage>
</organism>
<keyword evidence="6" id="KW-1185">Reference proteome</keyword>
<dbReference type="EMBL" id="FXBJ01000002">
    <property type="protein sequence ID" value="SMH37256.1"/>
    <property type="molecule type" value="Genomic_DNA"/>
</dbReference>
<dbReference type="OrthoDB" id="9797223at2"/>
<dbReference type="PRINTS" id="PR00037">
    <property type="entry name" value="HTHLACR"/>
</dbReference>
<dbReference type="InterPro" id="IPR050313">
    <property type="entry name" value="Carb_Metab_HTH_regulators"/>
</dbReference>
<dbReference type="Pfam" id="PF08220">
    <property type="entry name" value="HTH_DeoR"/>
    <property type="match status" value="1"/>
</dbReference>
<name>A0A1X7NJB8_9LACT</name>